<feature type="domain" description="Tyr recombinase" evidence="2">
    <location>
        <begin position="7"/>
        <end position="49"/>
    </location>
</feature>
<reference evidence="3 4" key="1">
    <citation type="submission" date="2021-03" db="EMBL/GenBank/DDBJ databases">
        <title>Antimicrobial resistance genes in bacteria isolated from Japanese honey, and their potential for conferring macrolide and lincosamide resistance in the American foulbrood pathogen Paenibacillus larvae.</title>
        <authorList>
            <person name="Okamoto M."/>
            <person name="Kumagai M."/>
            <person name="Kanamori H."/>
            <person name="Takamatsu D."/>
        </authorList>
    </citation>
    <scope>NUCLEOTIDE SEQUENCE [LARGE SCALE GENOMIC DNA]</scope>
    <source>
        <strain evidence="3 4">J1TS3</strain>
    </source>
</reference>
<sequence length="83" mass="9694">MQSNEFKELGLKRIRFHDLRHSSLTYLSTKGIRPKAVQKRAGHTRIVTTFDITDIPLLRRIKKLHLTSMVSLINRLIKVKKSI</sequence>
<name>A0ABQ4KCU1_9BACI</name>
<dbReference type="Gene3D" id="1.10.443.10">
    <property type="entry name" value="Intergrase catalytic core"/>
    <property type="match status" value="1"/>
</dbReference>
<dbReference type="SUPFAM" id="SSF56349">
    <property type="entry name" value="DNA breaking-rejoining enzymes"/>
    <property type="match status" value="1"/>
</dbReference>
<dbReference type="InterPro" id="IPR013762">
    <property type="entry name" value="Integrase-like_cat_sf"/>
</dbReference>
<dbReference type="InterPro" id="IPR011010">
    <property type="entry name" value="DNA_brk_join_enz"/>
</dbReference>
<dbReference type="Pfam" id="PF00589">
    <property type="entry name" value="Phage_integrase"/>
    <property type="match status" value="1"/>
</dbReference>
<gene>
    <name evidence="3" type="ORF">J1TS3_40000</name>
</gene>
<dbReference type="EMBL" id="BOQT01000022">
    <property type="protein sequence ID" value="GIN22866.1"/>
    <property type="molecule type" value="Genomic_DNA"/>
</dbReference>
<comment type="caution">
    <text evidence="3">The sequence shown here is derived from an EMBL/GenBank/DDBJ whole genome shotgun (WGS) entry which is preliminary data.</text>
</comment>
<evidence type="ECO:0000256" key="1">
    <source>
        <dbReference type="ARBA" id="ARBA00023172"/>
    </source>
</evidence>
<dbReference type="Proteomes" id="UP000680279">
    <property type="component" value="Unassembled WGS sequence"/>
</dbReference>
<keyword evidence="1" id="KW-0233">DNA recombination</keyword>
<dbReference type="InterPro" id="IPR002104">
    <property type="entry name" value="Integrase_catalytic"/>
</dbReference>
<evidence type="ECO:0000259" key="2">
    <source>
        <dbReference type="Pfam" id="PF00589"/>
    </source>
</evidence>
<keyword evidence="4" id="KW-1185">Reference proteome</keyword>
<dbReference type="RefSeq" id="WP_026319933.1">
    <property type="nucleotide sequence ID" value="NZ_BOQT01000022.1"/>
</dbReference>
<accession>A0ABQ4KCU1</accession>
<organism evidence="3 4">
    <name type="scientific">Siminovitchia fordii</name>
    <dbReference type="NCBI Taxonomy" id="254759"/>
    <lineage>
        <taxon>Bacteria</taxon>
        <taxon>Bacillati</taxon>
        <taxon>Bacillota</taxon>
        <taxon>Bacilli</taxon>
        <taxon>Bacillales</taxon>
        <taxon>Bacillaceae</taxon>
        <taxon>Siminovitchia</taxon>
    </lineage>
</organism>
<evidence type="ECO:0000313" key="3">
    <source>
        <dbReference type="EMBL" id="GIN22866.1"/>
    </source>
</evidence>
<evidence type="ECO:0000313" key="4">
    <source>
        <dbReference type="Proteomes" id="UP000680279"/>
    </source>
</evidence>
<protein>
    <recommendedName>
        <fullName evidence="2">Tyr recombinase domain-containing protein</fullName>
    </recommendedName>
</protein>
<proteinExistence type="predicted"/>